<organism evidence="1 2">
    <name type="scientific">Aspergillus keveii</name>
    <dbReference type="NCBI Taxonomy" id="714993"/>
    <lineage>
        <taxon>Eukaryota</taxon>
        <taxon>Fungi</taxon>
        <taxon>Dikarya</taxon>
        <taxon>Ascomycota</taxon>
        <taxon>Pezizomycotina</taxon>
        <taxon>Eurotiomycetes</taxon>
        <taxon>Eurotiomycetidae</taxon>
        <taxon>Eurotiales</taxon>
        <taxon>Aspergillaceae</taxon>
        <taxon>Aspergillus</taxon>
        <taxon>Aspergillus subgen. Nidulantes</taxon>
    </lineage>
</organism>
<sequence length="83" mass="9253">MLALCTNYTTQKKILQLKKRRNLPIYALCFLFSPLSPPACTSGPHIKFGRTIAAQLKRHTHVVSGSFQLYEGGAIPETRCCSE</sequence>
<protein>
    <recommendedName>
        <fullName evidence="3">Secreted protein</fullName>
    </recommendedName>
</protein>
<name>A0ABR4FNY8_9EURO</name>
<gene>
    <name evidence="1" type="ORF">BJX66DRAFT_315755</name>
</gene>
<proteinExistence type="predicted"/>
<accession>A0ABR4FNY8</accession>
<comment type="caution">
    <text evidence="1">The sequence shown here is derived from an EMBL/GenBank/DDBJ whole genome shotgun (WGS) entry which is preliminary data.</text>
</comment>
<evidence type="ECO:0000313" key="1">
    <source>
        <dbReference type="EMBL" id="KAL2784987.1"/>
    </source>
</evidence>
<reference evidence="1 2" key="1">
    <citation type="submission" date="2024-07" db="EMBL/GenBank/DDBJ databases">
        <title>Section-level genome sequencing and comparative genomics of Aspergillus sections Usti and Cavernicolus.</title>
        <authorList>
            <consortium name="Lawrence Berkeley National Laboratory"/>
            <person name="Nybo J.L."/>
            <person name="Vesth T.C."/>
            <person name="Theobald S."/>
            <person name="Frisvad J.C."/>
            <person name="Larsen T.O."/>
            <person name="Kjaerboelling I."/>
            <person name="Rothschild-Mancinelli K."/>
            <person name="Lyhne E.K."/>
            <person name="Kogle M.E."/>
            <person name="Barry K."/>
            <person name="Clum A."/>
            <person name="Na H."/>
            <person name="Ledsgaard L."/>
            <person name="Lin J."/>
            <person name="Lipzen A."/>
            <person name="Kuo A."/>
            <person name="Riley R."/>
            <person name="Mondo S."/>
            <person name="Labutti K."/>
            <person name="Haridas S."/>
            <person name="Pangalinan J."/>
            <person name="Salamov A.A."/>
            <person name="Simmons B.A."/>
            <person name="Magnuson J.K."/>
            <person name="Chen J."/>
            <person name="Drula E."/>
            <person name="Henrissat B."/>
            <person name="Wiebenga A."/>
            <person name="Lubbers R.J."/>
            <person name="Gomes A.C."/>
            <person name="Makela M.R."/>
            <person name="Stajich J."/>
            <person name="Grigoriev I.V."/>
            <person name="Mortensen U.H."/>
            <person name="De Vries R.P."/>
            <person name="Baker S.E."/>
            <person name="Andersen M.R."/>
        </authorList>
    </citation>
    <scope>NUCLEOTIDE SEQUENCE [LARGE SCALE GENOMIC DNA]</scope>
    <source>
        <strain evidence="1 2">CBS 209.92</strain>
    </source>
</reference>
<evidence type="ECO:0008006" key="3">
    <source>
        <dbReference type="Google" id="ProtNLM"/>
    </source>
</evidence>
<evidence type="ECO:0000313" key="2">
    <source>
        <dbReference type="Proteomes" id="UP001610563"/>
    </source>
</evidence>
<dbReference type="Proteomes" id="UP001610563">
    <property type="component" value="Unassembled WGS sequence"/>
</dbReference>
<dbReference type="EMBL" id="JBFTWV010000159">
    <property type="protein sequence ID" value="KAL2784987.1"/>
    <property type="molecule type" value="Genomic_DNA"/>
</dbReference>
<keyword evidence="2" id="KW-1185">Reference proteome</keyword>